<protein>
    <recommendedName>
        <fullName evidence="2">T4 RNA ligase 1-like N-terminal domain-containing protein</fullName>
    </recommendedName>
</protein>
<evidence type="ECO:0000313" key="1">
    <source>
        <dbReference type="EMBL" id="QHU36763.1"/>
    </source>
</evidence>
<proteinExistence type="predicted"/>
<dbReference type="AlphaFoldDB" id="A0A6C0M2P7"/>
<evidence type="ECO:0008006" key="2">
    <source>
        <dbReference type="Google" id="ProtNLM"/>
    </source>
</evidence>
<organism evidence="1">
    <name type="scientific">viral metagenome</name>
    <dbReference type="NCBI Taxonomy" id="1070528"/>
    <lineage>
        <taxon>unclassified sequences</taxon>
        <taxon>metagenomes</taxon>
        <taxon>organismal metagenomes</taxon>
    </lineage>
</organism>
<name>A0A6C0M2P7_9ZZZZ</name>
<accession>A0A6C0M2P7</accession>
<sequence length="456" mass="52741">MIIPQHDMQPDMNTAWTYDLKQVGPDILRIFSLMFHDPEGDELQSLLKKCNLTNKKWKCGPHVHSVLKYMSGTLKCDELKTIGLLRSLVLDKYGKIMAYSPPKCIIPSTDELDDRFSDDNIIVDEFVEGTMINVFYHRPNGQDEGADWEVSTKSCVGANIVFHSLGPDATATTTTTTTETTTTTTTTSATDQKKTFRRMFLECMDAARLDFNALQKDCSYSFVMQHPNNHIVRRVTEPALYLIAVYKIDNEALVIEEQCRNEHLAKINGSNATFVRLPLQFTDVGLRQLQDIYTSLNAPYDFPGLVCRERSTGMRFKYRNPNYERIKNLHGSEPKLQFQYLSLRQQGKVKEYLKQYPENAVAFQRFKDQLHAYTKQLFANYIGCYVKKERPLAEYPAEFRTHMFRLHESYLKELREKRDHVTLGKTIVYMNGLSPSHQIYALNYGVRKACEKEKHD</sequence>
<dbReference type="EMBL" id="MN740631">
    <property type="protein sequence ID" value="QHU36763.1"/>
    <property type="molecule type" value="Genomic_DNA"/>
</dbReference>
<reference evidence="1" key="1">
    <citation type="journal article" date="2020" name="Nature">
        <title>Giant virus diversity and host interactions through global metagenomics.</title>
        <authorList>
            <person name="Schulz F."/>
            <person name="Roux S."/>
            <person name="Paez-Espino D."/>
            <person name="Jungbluth S."/>
            <person name="Walsh D.A."/>
            <person name="Denef V.J."/>
            <person name="McMahon K.D."/>
            <person name="Konstantinidis K.T."/>
            <person name="Eloe-Fadrosh E.A."/>
            <person name="Kyrpides N.C."/>
            <person name="Woyke T."/>
        </authorList>
    </citation>
    <scope>NUCLEOTIDE SEQUENCE</scope>
    <source>
        <strain evidence="1">GVMAG-S-1035124-57</strain>
    </source>
</reference>